<dbReference type="InterPro" id="IPR005561">
    <property type="entry name" value="ANTAR"/>
</dbReference>
<sequence>MNGIIVVFPKIEDGKSVRNLLVRYGYEVTAVCTQGAQVLNYIDTMNDGIIISGYRFPDMYYFDLKHSLTPGFDMLLMASQRVCGECMDHEIVCVTMPLKVQDLISTVEMMCMNQARRRKKLRSRPKQRTEEEKKILWEAKAVLMERNHMTEEEAHRYIQKCSMDSGTSLTETAQMVLSMIKL</sequence>
<gene>
    <name evidence="2" type="ORF">LKD36_09015</name>
</gene>
<dbReference type="EMBL" id="JAJEPS010000007">
    <property type="protein sequence ID" value="MCC2126321.1"/>
    <property type="molecule type" value="Genomic_DNA"/>
</dbReference>
<organism evidence="2 3">
    <name type="scientific">Hominiventricola filiformis</name>
    <dbReference type="NCBI Taxonomy" id="2885352"/>
    <lineage>
        <taxon>Bacteria</taxon>
        <taxon>Bacillati</taxon>
        <taxon>Bacillota</taxon>
        <taxon>Clostridia</taxon>
        <taxon>Lachnospirales</taxon>
        <taxon>Lachnospiraceae</taxon>
        <taxon>Hominiventricola</taxon>
    </lineage>
</organism>
<name>A0AAE3DC41_9FIRM</name>
<reference evidence="2 3" key="1">
    <citation type="submission" date="2021-10" db="EMBL/GenBank/DDBJ databases">
        <title>Anaerobic single-cell dispensing facilitates the cultivation of human gut bacteria.</title>
        <authorList>
            <person name="Afrizal A."/>
        </authorList>
    </citation>
    <scope>NUCLEOTIDE SEQUENCE [LARGE SCALE GENOMIC DNA]</scope>
    <source>
        <strain evidence="2 3">CLA-AA-H276</strain>
    </source>
</reference>
<evidence type="ECO:0000313" key="2">
    <source>
        <dbReference type="EMBL" id="MCC2126321.1"/>
    </source>
</evidence>
<dbReference type="Pfam" id="PF03861">
    <property type="entry name" value="ANTAR"/>
    <property type="match status" value="1"/>
</dbReference>
<dbReference type="PROSITE" id="PS50921">
    <property type="entry name" value="ANTAR"/>
    <property type="match status" value="1"/>
</dbReference>
<protein>
    <submittedName>
        <fullName evidence="2">ANTAR domain-containing protein</fullName>
    </submittedName>
</protein>
<evidence type="ECO:0000313" key="3">
    <source>
        <dbReference type="Proteomes" id="UP001198220"/>
    </source>
</evidence>
<dbReference type="RefSeq" id="WP_308459423.1">
    <property type="nucleotide sequence ID" value="NZ_JAJEPS010000007.1"/>
</dbReference>
<accession>A0AAE3DC41</accession>
<dbReference type="InterPro" id="IPR036388">
    <property type="entry name" value="WH-like_DNA-bd_sf"/>
</dbReference>
<comment type="caution">
    <text evidence="2">The sequence shown here is derived from an EMBL/GenBank/DDBJ whole genome shotgun (WGS) entry which is preliminary data.</text>
</comment>
<dbReference type="SUPFAM" id="SSF52172">
    <property type="entry name" value="CheY-like"/>
    <property type="match status" value="1"/>
</dbReference>
<proteinExistence type="predicted"/>
<dbReference type="AlphaFoldDB" id="A0AAE3DC41"/>
<dbReference type="GO" id="GO:0003723">
    <property type="term" value="F:RNA binding"/>
    <property type="evidence" value="ECO:0007669"/>
    <property type="project" value="InterPro"/>
</dbReference>
<dbReference type="Proteomes" id="UP001198220">
    <property type="component" value="Unassembled WGS sequence"/>
</dbReference>
<feature type="domain" description="ANTAR" evidence="1">
    <location>
        <begin position="116"/>
        <end position="177"/>
    </location>
</feature>
<dbReference type="SMART" id="SM01012">
    <property type="entry name" value="ANTAR"/>
    <property type="match status" value="1"/>
</dbReference>
<dbReference type="InterPro" id="IPR011006">
    <property type="entry name" value="CheY-like_superfamily"/>
</dbReference>
<keyword evidence="3" id="KW-1185">Reference proteome</keyword>
<dbReference type="Gene3D" id="1.10.10.10">
    <property type="entry name" value="Winged helix-like DNA-binding domain superfamily/Winged helix DNA-binding domain"/>
    <property type="match status" value="1"/>
</dbReference>
<evidence type="ECO:0000259" key="1">
    <source>
        <dbReference type="PROSITE" id="PS50921"/>
    </source>
</evidence>